<dbReference type="GO" id="GO:0006203">
    <property type="term" value="P:dGTP catabolic process"/>
    <property type="evidence" value="ECO:0007669"/>
    <property type="project" value="TreeGrafter"/>
</dbReference>
<sequence>MSQQAIRRVAFLFLPYMYTEKDTARLRPEEEKEMLGRTPYRRDYGRLLHSPSFRRLQGKTQLFPGSESDFFRNRLTHSLEVAQIAKGIAQYLNANDVVIRQHGAIDVDLVEFAGLAHDLGHPPFGHNGERALDACMKPFGGFEGNAQTLRILTKVERKVYKENLNPAFVLGIDEDGSDGRLGLNLTYRSLASILKYDSKIPPERAVEDKLCKGYYDSEADIVANIKKHVALGFEGEFKTLECQIMDIADDIAYSTYDLEDAMKAGFTTPLDMISRAHQSLFLRKLHEKIKHVINDVTEQEILRALMEAVGYSPPVSEGAQDRDIDTYQLSCRVAENSHVRTQMSSRLVHEFMMGISVKADANMAMAKIEVRRDIRLKIEALKHLTYLSMIMSPRLKVVEHRGEEIVTKLFDTLAKNHNLLPQDVKTVVELLKTEKEQKRVICDFVAGMTDRYAVEFYNRLFGSAASLFVPI</sequence>
<proteinExistence type="inferred from homology"/>
<dbReference type="KEGG" id="aant:HUK68_18565"/>
<evidence type="ECO:0000259" key="3">
    <source>
        <dbReference type="PROSITE" id="PS51831"/>
    </source>
</evidence>
<dbReference type="Gene3D" id="1.10.3210.10">
    <property type="entry name" value="Hypothetical protein af1432"/>
    <property type="match status" value="1"/>
</dbReference>
<dbReference type="AlphaFoldDB" id="A0A6N1XAJ9"/>
<dbReference type="PANTHER" id="PTHR11373:SF32">
    <property type="entry name" value="DEOXYGUANOSINETRIPHOSPHATE TRIPHOSPHOHYDROLASE"/>
    <property type="match status" value="1"/>
</dbReference>
<dbReference type="InterPro" id="IPR003607">
    <property type="entry name" value="HD/PDEase_dom"/>
</dbReference>
<dbReference type="InterPro" id="IPR050135">
    <property type="entry name" value="dGTPase-like"/>
</dbReference>
<dbReference type="Pfam" id="PF01966">
    <property type="entry name" value="HD"/>
    <property type="match status" value="1"/>
</dbReference>
<protein>
    <recommendedName>
        <fullName evidence="2">Deoxyguanosinetriphosphate triphosphohydrolase-like protein</fullName>
    </recommendedName>
</protein>
<evidence type="ECO:0000256" key="1">
    <source>
        <dbReference type="ARBA" id="ARBA00022801"/>
    </source>
</evidence>
<reference evidence="4 5" key="1">
    <citation type="submission" date="2020-06" db="EMBL/GenBank/DDBJ databases">
        <title>Acidovorax antarctica sp. nov., isolated from Corinth ice sheet soil, Antarctic Fields Peninsula.</title>
        <authorList>
            <person name="Xu Q."/>
            <person name="Peng F."/>
        </authorList>
    </citation>
    <scope>NUCLEOTIDE SEQUENCE [LARGE SCALE GENOMIC DNA]</scope>
    <source>
        <strain evidence="4 5">16-35-5</strain>
    </source>
</reference>
<dbReference type="RefSeq" id="WP_175505533.1">
    <property type="nucleotide sequence ID" value="NZ_CP054840.1"/>
</dbReference>
<evidence type="ECO:0000256" key="2">
    <source>
        <dbReference type="HAMAP-Rule" id="MF_01212"/>
    </source>
</evidence>
<dbReference type="Proteomes" id="UP000509579">
    <property type="component" value="Chromosome"/>
</dbReference>
<dbReference type="InterPro" id="IPR023023">
    <property type="entry name" value="dNTPase_2"/>
</dbReference>
<dbReference type="InterPro" id="IPR006261">
    <property type="entry name" value="dGTPase"/>
</dbReference>
<feature type="domain" description="HD" evidence="3">
    <location>
        <begin position="74"/>
        <end position="254"/>
    </location>
</feature>
<dbReference type="Pfam" id="PF13286">
    <property type="entry name" value="HD_assoc"/>
    <property type="match status" value="1"/>
</dbReference>
<dbReference type="InterPro" id="IPR026875">
    <property type="entry name" value="PHydrolase_assoc_dom"/>
</dbReference>
<dbReference type="PROSITE" id="PS51831">
    <property type="entry name" value="HD"/>
    <property type="match status" value="1"/>
</dbReference>
<dbReference type="EMBL" id="CP054840">
    <property type="protein sequence ID" value="QKV54736.1"/>
    <property type="molecule type" value="Genomic_DNA"/>
</dbReference>
<evidence type="ECO:0000313" key="5">
    <source>
        <dbReference type="Proteomes" id="UP000509579"/>
    </source>
</evidence>
<accession>A0A6N1XAJ9</accession>
<gene>
    <name evidence="4" type="primary">dgt</name>
    <name evidence="4" type="ORF">HUK68_18565</name>
</gene>
<dbReference type="GO" id="GO:0008832">
    <property type="term" value="F:dGTPase activity"/>
    <property type="evidence" value="ECO:0007669"/>
    <property type="project" value="TreeGrafter"/>
</dbReference>
<name>A0A6N1XAJ9_9BURK</name>
<organism evidence="4 5">
    <name type="scientific">Comamonas antarctica</name>
    <dbReference type="NCBI Taxonomy" id="2743470"/>
    <lineage>
        <taxon>Bacteria</taxon>
        <taxon>Pseudomonadati</taxon>
        <taxon>Pseudomonadota</taxon>
        <taxon>Betaproteobacteria</taxon>
        <taxon>Burkholderiales</taxon>
        <taxon>Comamonadaceae</taxon>
        <taxon>Comamonas</taxon>
    </lineage>
</organism>
<dbReference type="SUPFAM" id="SSF109604">
    <property type="entry name" value="HD-domain/PDEase-like"/>
    <property type="match status" value="1"/>
</dbReference>
<dbReference type="NCBIfam" id="TIGR01353">
    <property type="entry name" value="dGTP_triPase"/>
    <property type="match status" value="1"/>
</dbReference>
<dbReference type="HAMAP" id="MF_01212">
    <property type="entry name" value="dGTPase_type2"/>
    <property type="match status" value="1"/>
</dbReference>
<evidence type="ECO:0000313" key="4">
    <source>
        <dbReference type="EMBL" id="QKV54736.1"/>
    </source>
</evidence>
<dbReference type="CDD" id="cd00077">
    <property type="entry name" value="HDc"/>
    <property type="match status" value="1"/>
</dbReference>
<dbReference type="InterPro" id="IPR006674">
    <property type="entry name" value="HD_domain"/>
</dbReference>
<keyword evidence="5" id="KW-1185">Reference proteome</keyword>
<comment type="similarity">
    <text evidence="2">Belongs to the dGTPase family. Type 2 subfamily.</text>
</comment>
<dbReference type="PANTHER" id="PTHR11373">
    <property type="entry name" value="DEOXYNUCLEOSIDE TRIPHOSPHATE TRIPHOSPHOHYDROLASE"/>
    <property type="match status" value="1"/>
</dbReference>
<dbReference type="SMART" id="SM00471">
    <property type="entry name" value="HDc"/>
    <property type="match status" value="1"/>
</dbReference>
<keyword evidence="1 2" id="KW-0378">Hydrolase</keyword>